<evidence type="ECO:0000313" key="3">
    <source>
        <dbReference type="Proteomes" id="UP000663879"/>
    </source>
</evidence>
<dbReference type="AlphaFoldDB" id="A0A814BBX5"/>
<protein>
    <submittedName>
        <fullName evidence="2">Uncharacterized protein</fullName>
    </submittedName>
</protein>
<evidence type="ECO:0000313" key="2">
    <source>
        <dbReference type="EMBL" id="CAF0923894.1"/>
    </source>
</evidence>
<dbReference type="Proteomes" id="UP000663879">
    <property type="component" value="Unassembled WGS sequence"/>
</dbReference>
<dbReference type="OrthoDB" id="8597234at2759"/>
<reference evidence="2" key="1">
    <citation type="submission" date="2021-02" db="EMBL/GenBank/DDBJ databases">
        <authorList>
            <person name="Nowell W R."/>
        </authorList>
    </citation>
    <scope>NUCLEOTIDE SEQUENCE</scope>
    <source>
        <strain evidence="2">Ploen Becks lab</strain>
    </source>
</reference>
<feature type="compositionally biased region" description="Acidic residues" evidence="1">
    <location>
        <begin position="184"/>
        <end position="196"/>
    </location>
</feature>
<accession>A0A814BBX5</accession>
<gene>
    <name evidence="2" type="ORF">OXX778_LOCUS12532</name>
</gene>
<dbReference type="EMBL" id="CAJNOC010002285">
    <property type="protein sequence ID" value="CAF0923894.1"/>
    <property type="molecule type" value="Genomic_DNA"/>
</dbReference>
<comment type="caution">
    <text evidence="2">The sequence shown here is derived from an EMBL/GenBank/DDBJ whole genome shotgun (WGS) entry which is preliminary data.</text>
</comment>
<evidence type="ECO:0000256" key="1">
    <source>
        <dbReference type="SAM" id="MobiDB-lite"/>
    </source>
</evidence>
<proteinExistence type="predicted"/>
<name>A0A814BBX5_9BILA</name>
<organism evidence="2 3">
    <name type="scientific">Brachionus calyciflorus</name>
    <dbReference type="NCBI Taxonomy" id="104777"/>
    <lineage>
        <taxon>Eukaryota</taxon>
        <taxon>Metazoa</taxon>
        <taxon>Spiralia</taxon>
        <taxon>Gnathifera</taxon>
        <taxon>Rotifera</taxon>
        <taxon>Eurotatoria</taxon>
        <taxon>Monogononta</taxon>
        <taxon>Pseudotrocha</taxon>
        <taxon>Ploima</taxon>
        <taxon>Brachionidae</taxon>
        <taxon>Brachionus</taxon>
    </lineage>
</organism>
<sequence>MIQMNFDESVSKEVTSSIFYRLRQLASLGIDKNNLLLGGDGKIVEIDESLYARVKYNREKDLKRSQVWVFGLVERNDTNRAYTNKIESLWHSCKQKFKEMHGCTRSMIQSYTDEYVWRYNNSCTTDRKIAYDLILKEMANYYNPGTELSEFEAKFQKFLPNDEEEFEFDSQSDSETNLEKEYDGLSDVDDNDDGNDECLNVTEEYTVRGSSGTLNPSTILSDSIHDADDITNVEVENSSDKKIDITNSGDK</sequence>
<dbReference type="PANTHER" id="PTHR47163">
    <property type="entry name" value="DDE_TNP_IS1595 DOMAIN-CONTAINING PROTEIN"/>
    <property type="match status" value="1"/>
</dbReference>
<feature type="region of interest" description="Disordered" evidence="1">
    <location>
        <begin position="166"/>
        <end position="198"/>
    </location>
</feature>
<dbReference type="InterPro" id="IPR053164">
    <property type="entry name" value="IS1016-like_transposase"/>
</dbReference>
<dbReference type="PANTHER" id="PTHR47163:SF2">
    <property type="entry name" value="SI:DKEY-17M8.2"/>
    <property type="match status" value="1"/>
</dbReference>
<keyword evidence="3" id="KW-1185">Reference proteome</keyword>